<feature type="region of interest" description="Disordered" evidence="1">
    <location>
        <begin position="313"/>
        <end position="402"/>
    </location>
</feature>
<dbReference type="Proteomes" id="UP001153069">
    <property type="component" value="Unassembled WGS sequence"/>
</dbReference>
<feature type="signal peptide" evidence="2">
    <location>
        <begin position="1"/>
        <end position="27"/>
    </location>
</feature>
<dbReference type="InterPro" id="IPR000782">
    <property type="entry name" value="FAS1_domain"/>
</dbReference>
<feature type="compositionally biased region" description="Polar residues" evidence="1">
    <location>
        <begin position="319"/>
        <end position="335"/>
    </location>
</feature>
<dbReference type="OrthoDB" id="5988460at2759"/>
<dbReference type="FunFam" id="2.30.180.10:FF:000032">
    <property type="entry name" value="Fasciclin domain-containing protein, putative"/>
    <property type="match status" value="1"/>
</dbReference>
<dbReference type="PANTHER" id="PTHR10900">
    <property type="entry name" value="PERIOSTIN-RELATED"/>
    <property type="match status" value="1"/>
</dbReference>
<feature type="domain" description="FAS1" evidence="3">
    <location>
        <begin position="541"/>
        <end position="680"/>
    </location>
</feature>
<evidence type="ECO:0000256" key="2">
    <source>
        <dbReference type="SAM" id="SignalP"/>
    </source>
</evidence>
<dbReference type="Gene3D" id="2.30.180.10">
    <property type="entry name" value="FAS1 domain"/>
    <property type="match status" value="5"/>
</dbReference>
<evidence type="ECO:0000259" key="3">
    <source>
        <dbReference type="PROSITE" id="PS50213"/>
    </source>
</evidence>
<evidence type="ECO:0000313" key="5">
    <source>
        <dbReference type="Proteomes" id="UP001153069"/>
    </source>
</evidence>
<feature type="region of interest" description="Disordered" evidence="1">
    <location>
        <begin position="961"/>
        <end position="1011"/>
    </location>
</feature>
<sequence>MMTIRRQLFPILLSLWVLLLPLHLCNAQGTILEVMDTVEELTTFSLAIDVAGLTDLLSDTGPYTVLAPNNTAMESQLSPKYLMPEWSAHLTEILLQHVVEGPPFLTLFWREGLTLTPVSGSSLTITSTNPTFQIINNGGEANATVITPNLQADNGVIHIVDRVIIPPSARDSIMDIISFIPEFFSTLNNLLVLTGLDAVLDSEGPYTMFAPSNDAFDKLSPDLLANLQEDPAQLRQVLEYHIVPGIYLVDTLNQPNVTTLPTLNGAPLPKPVESIQFVDLLATNGVMHIVQDVQLPPVESGITTGAPAIIGTAVPETPAPSTSVPETPAPTATLQTPEPTNVPETPVPTPQTPEPTSVPATPVPTVVVTNPLPEPETAAPETPAPSTNNVRETPAPAPTSGGGTIVDIAIEANFTTMVFALNQTEWYATLDNPDEGPYTVFLVPDDGFDTMPDKYLQDPVTWNSHLTNVLTYHILNGQVLESALTVNATFFTLNANNNITVTSQEPFLQVNNVNITETDIVATNGIAHVAQEIWLPPSAVDTALDVITQFPDEFSTFLSLLEQANLTSLFAGPGPLTAFVPVNDAWDNLPENVTLESLTDNPGLLERLILYHGTPQLAEIGSLNILDSYEIPTFLEGANVTLSRVPMIGLPLSSRVNGAAVPFFDLLVQNGLVQVIDAVLIPPPPPETEEPTMMDSTMIPTELATTESPTAAATAQATEVPTVMETIPITGSPTGMPSLVVEATSSPTITVTEVSTTDSPTAAVTSSPTAEETIAMTTLMPSTGGDSSPGEGAMTLPPTVGTTDAELSILDVIEGDEDFSILNDLIIQTDLDTVFETEGPMTVFAPNNEAFALLPDDVLQTIQTDVDALRDVLLYHVVDMDEVLSSELTEGAVYPTAQGNTVMISTDGSIIMVNDATVLIPDIVVSNGVIHVIDMVLIPPSTETPTISPVATEAPTISPVATATDEPSVSPIATTTDAPSAPPAPTNVPSTATSSPSERPVAGTPPPTTTDVVVTTPPVAGTPPPVAPPFGVPATLSPSSAECVAIPGQVVCCPPGQTEGIYFFCRYI</sequence>
<feature type="domain" description="FAS1" evidence="3">
    <location>
        <begin position="806"/>
        <end position="937"/>
    </location>
</feature>
<keyword evidence="5" id="KW-1185">Reference proteome</keyword>
<dbReference type="InterPro" id="IPR050904">
    <property type="entry name" value="Adhesion/Biosynth-related"/>
</dbReference>
<dbReference type="GO" id="GO:0005615">
    <property type="term" value="C:extracellular space"/>
    <property type="evidence" value="ECO:0007669"/>
    <property type="project" value="TreeGrafter"/>
</dbReference>
<feature type="domain" description="FAS1" evidence="3">
    <location>
        <begin position="28"/>
        <end position="164"/>
    </location>
</feature>
<dbReference type="AlphaFoldDB" id="A0A9N8ECJ2"/>
<evidence type="ECO:0000313" key="4">
    <source>
        <dbReference type="EMBL" id="CAB9516704.1"/>
    </source>
</evidence>
<reference evidence="4" key="1">
    <citation type="submission" date="2020-06" db="EMBL/GenBank/DDBJ databases">
        <authorList>
            <consortium name="Plant Systems Biology data submission"/>
        </authorList>
    </citation>
    <scope>NUCLEOTIDE SEQUENCE</scope>
    <source>
        <strain evidence="4">D6</strain>
    </source>
</reference>
<protein>
    <submittedName>
        <fullName evidence="4">Beta-induced protein ig-h3</fullName>
    </submittedName>
</protein>
<proteinExistence type="predicted"/>
<dbReference type="InterPro" id="IPR036378">
    <property type="entry name" value="FAS1_dom_sf"/>
</dbReference>
<dbReference type="SMART" id="SM00554">
    <property type="entry name" value="FAS1"/>
    <property type="match status" value="5"/>
</dbReference>
<dbReference type="EMBL" id="CAICTM010000800">
    <property type="protein sequence ID" value="CAB9516704.1"/>
    <property type="molecule type" value="Genomic_DNA"/>
</dbReference>
<feature type="chain" id="PRO_5040287385" evidence="2">
    <location>
        <begin position="28"/>
        <end position="1068"/>
    </location>
</feature>
<keyword evidence="2" id="KW-0732">Signal</keyword>
<feature type="compositionally biased region" description="Polar residues" evidence="1">
    <location>
        <begin position="987"/>
        <end position="997"/>
    </location>
</feature>
<accession>A0A9N8ECJ2</accession>
<feature type="compositionally biased region" description="Low complexity" evidence="1">
    <location>
        <begin position="354"/>
        <end position="389"/>
    </location>
</feature>
<name>A0A9N8ECJ2_9STRA</name>
<feature type="domain" description="FAS1" evidence="3">
    <location>
        <begin position="401"/>
        <end position="534"/>
    </location>
</feature>
<dbReference type="SUPFAM" id="SSF82153">
    <property type="entry name" value="FAS1 domain"/>
    <property type="match status" value="5"/>
</dbReference>
<evidence type="ECO:0000256" key="1">
    <source>
        <dbReference type="SAM" id="MobiDB-lite"/>
    </source>
</evidence>
<dbReference type="PROSITE" id="PS50213">
    <property type="entry name" value="FAS1"/>
    <property type="match status" value="5"/>
</dbReference>
<comment type="caution">
    <text evidence="4">The sequence shown here is derived from an EMBL/GenBank/DDBJ whole genome shotgun (WGS) entry which is preliminary data.</text>
</comment>
<dbReference type="Pfam" id="PF02469">
    <property type="entry name" value="Fasciclin"/>
    <property type="match status" value="5"/>
</dbReference>
<gene>
    <name evidence="4" type="ORF">SEMRO_801_G204470.1</name>
</gene>
<feature type="domain" description="FAS1" evidence="3">
    <location>
        <begin position="170"/>
        <end position="294"/>
    </location>
</feature>
<organism evidence="4 5">
    <name type="scientific">Seminavis robusta</name>
    <dbReference type="NCBI Taxonomy" id="568900"/>
    <lineage>
        <taxon>Eukaryota</taxon>
        <taxon>Sar</taxon>
        <taxon>Stramenopiles</taxon>
        <taxon>Ochrophyta</taxon>
        <taxon>Bacillariophyta</taxon>
        <taxon>Bacillariophyceae</taxon>
        <taxon>Bacillariophycidae</taxon>
        <taxon>Naviculales</taxon>
        <taxon>Naviculaceae</taxon>
        <taxon>Seminavis</taxon>
    </lineage>
</organism>
<dbReference type="PANTHER" id="PTHR10900:SF77">
    <property type="entry name" value="FI19380P1"/>
    <property type="match status" value="1"/>
</dbReference>